<feature type="domain" description="Transposase IS4-like" evidence="2">
    <location>
        <begin position="116"/>
        <end position="268"/>
    </location>
</feature>
<dbReference type="Pfam" id="PF13340">
    <property type="entry name" value="DUF4096"/>
    <property type="match status" value="1"/>
</dbReference>
<dbReference type="EMBL" id="WBKG01000008">
    <property type="protein sequence ID" value="KAB1988501.1"/>
    <property type="molecule type" value="Genomic_DNA"/>
</dbReference>
<reference evidence="4 5" key="1">
    <citation type="submission" date="2019-09" db="EMBL/GenBank/DDBJ databases">
        <title>Isolation and identification of active actinomycetes.</title>
        <authorList>
            <person name="Yu Z."/>
            <person name="Han C."/>
            <person name="Yu B."/>
        </authorList>
    </citation>
    <scope>NUCLEOTIDE SEQUENCE [LARGE SCALE GENOMIC DNA]</scope>
    <source>
        <strain evidence="4 5">NEAU-H2</strain>
    </source>
</reference>
<dbReference type="Pfam" id="PF01609">
    <property type="entry name" value="DDE_Tnp_1"/>
    <property type="match status" value="1"/>
</dbReference>
<feature type="compositionally biased region" description="Polar residues" evidence="1">
    <location>
        <begin position="325"/>
        <end position="337"/>
    </location>
</feature>
<evidence type="ECO:0000259" key="3">
    <source>
        <dbReference type="Pfam" id="PF13340"/>
    </source>
</evidence>
<dbReference type="AlphaFoldDB" id="A0A7J5DIL0"/>
<evidence type="ECO:0000256" key="1">
    <source>
        <dbReference type="SAM" id="MobiDB-lite"/>
    </source>
</evidence>
<feature type="domain" description="Insertion element IS402-like" evidence="3">
    <location>
        <begin position="60"/>
        <end position="99"/>
    </location>
</feature>
<accession>A0A7J5DIL0</accession>
<dbReference type="GO" id="GO:0004803">
    <property type="term" value="F:transposase activity"/>
    <property type="evidence" value="ECO:0007669"/>
    <property type="project" value="InterPro"/>
</dbReference>
<feature type="region of interest" description="Disordered" evidence="1">
    <location>
        <begin position="308"/>
        <end position="337"/>
    </location>
</feature>
<evidence type="ECO:0000313" key="5">
    <source>
        <dbReference type="Proteomes" id="UP000442990"/>
    </source>
</evidence>
<keyword evidence="5" id="KW-1185">Reference proteome</keyword>
<protein>
    <submittedName>
        <fullName evidence="4">IS5 family transposase</fullName>
    </submittedName>
</protein>
<dbReference type="NCBIfam" id="NF033580">
    <property type="entry name" value="transpos_IS5_3"/>
    <property type="match status" value="1"/>
</dbReference>
<dbReference type="GO" id="GO:0006313">
    <property type="term" value="P:DNA transposition"/>
    <property type="evidence" value="ECO:0007669"/>
    <property type="project" value="InterPro"/>
</dbReference>
<evidence type="ECO:0000313" key="4">
    <source>
        <dbReference type="EMBL" id="KAB1988501.1"/>
    </source>
</evidence>
<name>A0A7J5DIL0_9ACTN</name>
<dbReference type="InterPro" id="IPR002559">
    <property type="entry name" value="Transposase_11"/>
</dbReference>
<dbReference type="InterPro" id="IPR025161">
    <property type="entry name" value="IS402-like_dom"/>
</dbReference>
<dbReference type="GO" id="GO:0003677">
    <property type="term" value="F:DNA binding"/>
    <property type="evidence" value="ECO:0007669"/>
    <property type="project" value="InterPro"/>
</dbReference>
<sequence>MTGFSRSSAVMARTLMQVRSAVAQARTRPSKRRAQAAQPVHEGLRRRRARHLMDLCRRSAQGARIGCAWHQLPKDFPPWPTVHWYFTWWHDDGTVEQVHDTLRGRVRETDGRNAEPTAGLIDSQSVRTADTVPVGTRGFDAGKKVKGRKRFIVTDTLGLLLAVHVVAANIQDRDGAKRSLLWTRLDHPGAQKIWADQGFGGRLVEWSRTILGRELEIVRKAPDPRGFQVQPKRWAIERTFSCLTAHRRLARDYETGPARSETMIRWAMIGIMVRRLTRGRPATRPGRRLLLRDVPWIRRPSLPWERPASVAGGRKEGVTDRLSYDQISNAVSGSPRP</sequence>
<dbReference type="PANTHER" id="PTHR30007:SF0">
    <property type="entry name" value="TRANSPOSASE"/>
    <property type="match status" value="1"/>
</dbReference>
<evidence type="ECO:0000259" key="2">
    <source>
        <dbReference type="Pfam" id="PF01609"/>
    </source>
</evidence>
<dbReference type="PANTHER" id="PTHR30007">
    <property type="entry name" value="PHP DOMAIN PROTEIN"/>
    <property type="match status" value="1"/>
</dbReference>
<comment type="caution">
    <text evidence="4">The sequence shown here is derived from an EMBL/GenBank/DDBJ whole genome shotgun (WGS) entry which is preliminary data.</text>
</comment>
<feature type="compositionally biased region" description="Basic and acidic residues" evidence="1">
    <location>
        <begin position="313"/>
        <end position="323"/>
    </location>
</feature>
<gene>
    <name evidence="4" type="ORF">F8144_12805</name>
</gene>
<proteinExistence type="predicted"/>
<feature type="region of interest" description="Disordered" evidence="1">
    <location>
        <begin position="24"/>
        <end position="44"/>
    </location>
</feature>
<organism evidence="4 5">
    <name type="scientific">Streptomyces triticiradicis</name>
    <dbReference type="NCBI Taxonomy" id="2651189"/>
    <lineage>
        <taxon>Bacteria</taxon>
        <taxon>Bacillati</taxon>
        <taxon>Actinomycetota</taxon>
        <taxon>Actinomycetes</taxon>
        <taxon>Kitasatosporales</taxon>
        <taxon>Streptomycetaceae</taxon>
        <taxon>Streptomyces</taxon>
    </lineage>
</organism>
<dbReference type="Proteomes" id="UP000442990">
    <property type="component" value="Unassembled WGS sequence"/>
</dbReference>